<evidence type="ECO:0000313" key="2">
    <source>
        <dbReference type="Proteomes" id="UP000737171"/>
    </source>
</evidence>
<dbReference type="Pfam" id="PF10009">
    <property type="entry name" value="DUF2252"/>
    <property type="match status" value="1"/>
</dbReference>
<proteinExistence type="predicted"/>
<dbReference type="InterPro" id="IPR018721">
    <property type="entry name" value="DUF2252"/>
</dbReference>
<accession>A0ABX2EBC9</accession>
<organism evidence="1 2">
    <name type="scientific">Pseudaquabacterium terrae</name>
    <dbReference type="NCBI Taxonomy" id="2732868"/>
    <lineage>
        <taxon>Bacteria</taxon>
        <taxon>Pseudomonadati</taxon>
        <taxon>Pseudomonadota</taxon>
        <taxon>Betaproteobacteria</taxon>
        <taxon>Burkholderiales</taxon>
        <taxon>Sphaerotilaceae</taxon>
        <taxon>Pseudaquabacterium</taxon>
    </lineage>
</organism>
<keyword evidence="2" id="KW-1185">Reference proteome</keyword>
<dbReference type="PANTHER" id="PTHR39441:SF1">
    <property type="entry name" value="DUF2252 DOMAIN-CONTAINING PROTEIN"/>
    <property type="match status" value="1"/>
</dbReference>
<evidence type="ECO:0000313" key="1">
    <source>
        <dbReference type="EMBL" id="NRF65714.1"/>
    </source>
</evidence>
<dbReference type="Proteomes" id="UP000737171">
    <property type="component" value="Unassembled WGS sequence"/>
</dbReference>
<sequence>MATTSALDVVETIRSFNAGRDAERLAMKYAAMHRDPFTFLRGSCHLSCDRLAALGLDVGAPPAWCCGDLHLENFGSYQGDNRLVYFDIADFDESALAPAQWDVVRLLTSLLVGADTLSLKTGEAKALCRDALAAYAEALATGQARYLERDTAQGLVKRLLVDLRDRDHADWLDKRTERRKRRRRLRSDGKYALPVNERGRARAEALVRAFAATRDDPRFFEVLDVARRIAGTGSLGVERYAVLIRGKGGADGQRLLDVKQALPSALGRHAGIAQPDWHSDAHRIVAVETRMQALPPAFLAPIARRSKSYVLRAMQPSKDRVALDAPRVATTDLRRAVLDMARLLAWAQLRSAGRQGSATADALIDWGSARPRWQRALLDAARDCAKQTERDWRAYAGAFDRGAFKE</sequence>
<dbReference type="PANTHER" id="PTHR39441">
    <property type="entry name" value="DUF2252 DOMAIN-CONTAINING PROTEIN"/>
    <property type="match status" value="1"/>
</dbReference>
<name>A0ABX2EBC9_9BURK</name>
<reference evidence="1 2" key="1">
    <citation type="submission" date="2020-05" db="EMBL/GenBank/DDBJ databases">
        <title>Aquincola sp. isolate from soil.</title>
        <authorList>
            <person name="Han J."/>
            <person name="Kim D.-U."/>
        </authorList>
    </citation>
    <scope>NUCLEOTIDE SEQUENCE [LARGE SCALE GENOMIC DNA]</scope>
    <source>
        <strain evidence="1 2">S2</strain>
    </source>
</reference>
<dbReference type="RefSeq" id="WP_173119995.1">
    <property type="nucleotide sequence ID" value="NZ_JABRWJ010000001.1"/>
</dbReference>
<comment type="caution">
    <text evidence="1">The sequence shown here is derived from an EMBL/GenBank/DDBJ whole genome shotgun (WGS) entry which is preliminary data.</text>
</comment>
<gene>
    <name evidence="1" type="ORF">HLB44_01820</name>
</gene>
<protein>
    <submittedName>
        <fullName evidence="1">DUF2252 family protein</fullName>
    </submittedName>
</protein>
<dbReference type="EMBL" id="JABRWJ010000001">
    <property type="protein sequence ID" value="NRF65714.1"/>
    <property type="molecule type" value="Genomic_DNA"/>
</dbReference>